<feature type="domain" description="Enolpyruvate transferase" evidence="9">
    <location>
        <begin position="4"/>
        <end position="407"/>
    </location>
</feature>
<feature type="binding site" evidence="8">
    <location>
        <position position="24"/>
    </location>
    <ligand>
        <name>3-phosphoshikimate</name>
        <dbReference type="ChEBI" id="CHEBI:145989"/>
    </ligand>
</feature>
<dbReference type="GO" id="GO:0008652">
    <property type="term" value="P:amino acid biosynthetic process"/>
    <property type="evidence" value="ECO:0007669"/>
    <property type="project" value="UniProtKB-KW"/>
</dbReference>
<gene>
    <name evidence="8" type="primary">aroA</name>
    <name evidence="10" type="ORF">SAMN02745784_00517</name>
</gene>
<dbReference type="HAMAP" id="MF_00210">
    <property type="entry name" value="EPSP_synth"/>
    <property type="match status" value="1"/>
</dbReference>
<dbReference type="PIRSF" id="PIRSF000505">
    <property type="entry name" value="EPSPS"/>
    <property type="match status" value="1"/>
</dbReference>
<dbReference type="GO" id="GO:0005737">
    <property type="term" value="C:cytoplasm"/>
    <property type="evidence" value="ECO:0007669"/>
    <property type="project" value="UniProtKB-SubCell"/>
</dbReference>
<sequence length="413" mass="45152">MKIEGKKTLKGEIKTPGDKSISHRAVMLGSIAKGETIIKNILLSEDTLRTIECFREMGVDMVIDDKENILKINGNGIHGLKKPFKPLDCGNSGTTMRLLAGILVGQNFSSTLIGDISLSKRPMDRIIIPLTKMGANIKGYNDKYPPISIEPSNELRGIKYELPMASAQVKSAILLASIYSKGETKVIEKKITRDHTEKMLEYFGKDKFMGKEIYVPGDISSAAFFIVAATIMEGSSITIKDVGINSTRTGIIDVIKAMGGNIKIDNVRSINNEPIGDIYISYAPIKGIELDKNIIGRLIDEIPIIAVAAAFAEGTTVIKNAEELKYKETDRIQAMVNEMKKMGADIEALPDGLIIHGKKELSPAIVNTYGDHRIAMALSIASLNIKGMSKIQNSQCINISYPGFYETILGLLE</sequence>
<evidence type="ECO:0000259" key="9">
    <source>
        <dbReference type="Pfam" id="PF00275"/>
    </source>
</evidence>
<comment type="function">
    <text evidence="8">Catalyzes the transfer of the enolpyruvyl moiety of phosphoenolpyruvate (PEP) to the 5-hydroxyl of shikimate-3-phosphate (S3P) to produce enolpyruvyl shikimate-3-phosphate and inorganic phosphate.</text>
</comment>
<dbReference type="EC" id="2.5.1.19" evidence="8"/>
<dbReference type="AlphaFoldDB" id="A0A1M4SVI2"/>
<comment type="catalytic activity">
    <reaction evidence="7">
        <text>3-phosphoshikimate + phosphoenolpyruvate = 5-O-(1-carboxyvinyl)-3-phosphoshikimate + phosphate</text>
        <dbReference type="Rhea" id="RHEA:21256"/>
        <dbReference type="ChEBI" id="CHEBI:43474"/>
        <dbReference type="ChEBI" id="CHEBI:57701"/>
        <dbReference type="ChEBI" id="CHEBI:58702"/>
        <dbReference type="ChEBI" id="CHEBI:145989"/>
        <dbReference type="EC" id="2.5.1.19"/>
    </reaction>
    <physiologicalReaction direction="left-to-right" evidence="7">
        <dbReference type="Rhea" id="RHEA:21257"/>
    </physiologicalReaction>
</comment>
<keyword evidence="11" id="KW-1185">Reference proteome</keyword>
<accession>A0A1M4SVI2</accession>
<dbReference type="PROSITE" id="PS00885">
    <property type="entry name" value="EPSP_SYNTHASE_2"/>
    <property type="match status" value="1"/>
</dbReference>
<evidence type="ECO:0000313" key="11">
    <source>
        <dbReference type="Proteomes" id="UP000184114"/>
    </source>
</evidence>
<comment type="subcellular location">
    <subcellularLocation>
        <location evidence="8">Cytoplasm</location>
    </subcellularLocation>
</comment>
<dbReference type="GO" id="GO:0003866">
    <property type="term" value="F:3-phosphoshikimate 1-carboxyvinyltransferase activity"/>
    <property type="evidence" value="ECO:0007669"/>
    <property type="project" value="UniProtKB-UniRule"/>
</dbReference>
<feature type="binding site" evidence="8">
    <location>
        <position position="168"/>
    </location>
    <ligand>
        <name>3-phosphoshikimate</name>
        <dbReference type="ChEBI" id="CHEBI:145989"/>
    </ligand>
</feature>
<dbReference type="RefSeq" id="WP_072972765.1">
    <property type="nucleotide sequence ID" value="NZ_FQTY01000001.1"/>
</dbReference>
<dbReference type="CDD" id="cd01556">
    <property type="entry name" value="EPSP_synthase"/>
    <property type="match status" value="1"/>
</dbReference>
<dbReference type="InterPro" id="IPR036968">
    <property type="entry name" value="Enolpyruvate_Tfrase_sf"/>
</dbReference>
<dbReference type="GO" id="GO:0009073">
    <property type="term" value="P:aromatic amino acid family biosynthetic process"/>
    <property type="evidence" value="ECO:0007669"/>
    <property type="project" value="UniProtKB-KW"/>
</dbReference>
<dbReference type="PANTHER" id="PTHR21090:SF5">
    <property type="entry name" value="PENTAFUNCTIONAL AROM POLYPEPTIDE"/>
    <property type="match status" value="1"/>
</dbReference>
<reference evidence="11" key="1">
    <citation type="submission" date="2016-11" db="EMBL/GenBank/DDBJ databases">
        <authorList>
            <person name="Varghese N."/>
            <person name="Submissions S."/>
        </authorList>
    </citation>
    <scope>NUCLEOTIDE SEQUENCE [LARGE SCALE GENOMIC DNA]</scope>
    <source>
        <strain evidence="11">DSM 18095</strain>
    </source>
</reference>
<feature type="binding site" evidence="8">
    <location>
        <position position="20"/>
    </location>
    <ligand>
        <name>3-phosphoshikimate</name>
        <dbReference type="ChEBI" id="CHEBI:145989"/>
    </ligand>
</feature>
<dbReference type="GeneID" id="90995201"/>
<dbReference type="NCBIfam" id="TIGR01356">
    <property type="entry name" value="aroA"/>
    <property type="match status" value="1"/>
</dbReference>
<comment type="caution">
    <text evidence="8">Lacks conserved residue(s) required for the propagation of feature annotation.</text>
</comment>
<name>A0A1M4SVI2_9FIRM</name>
<feature type="binding site" evidence="8">
    <location>
        <position position="121"/>
    </location>
    <ligand>
        <name>phosphoenolpyruvate</name>
        <dbReference type="ChEBI" id="CHEBI:58702"/>
    </ligand>
</feature>
<dbReference type="Gene3D" id="3.65.10.10">
    <property type="entry name" value="Enolpyruvate transferase domain"/>
    <property type="match status" value="2"/>
</dbReference>
<feature type="binding site" evidence="8">
    <location>
        <position position="327"/>
    </location>
    <ligand>
        <name>3-phosphoshikimate</name>
        <dbReference type="ChEBI" id="CHEBI:145989"/>
    </ligand>
</feature>
<keyword evidence="3 8" id="KW-0963">Cytoplasm</keyword>
<feature type="binding site" evidence="8">
    <location>
        <position position="331"/>
    </location>
    <ligand>
        <name>phosphoenolpyruvate</name>
        <dbReference type="ChEBI" id="CHEBI:58702"/>
    </ligand>
</feature>
<evidence type="ECO:0000256" key="2">
    <source>
        <dbReference type="ARBA" id="ARBA00009948"/>
    </source>
</evidence>
<feature type="binding site" evidence="8">
    <location>
        <position position="19"/>
    </location>
    <ligand>
        <name>phosphoenolpyruvate</name>
        <dbReference type="ChEBI" id="CHEBI:58702"/>
    </ligand>
</feature>
<protein>
    <recommendedName>
        <fullName evidence="8">3-phosphoshikimate 1-carboxyvinyltransferase</fullName>
        <ecNumber evidence="8">2.5.1.19</ecNumber>
    </recommendedName>
    <alternativeName>
        <fullName evidence="8">5-enolpyruvylshikimate-3-phosphate synthase</fullName>
        <shortName evidence="8">EPSP synthase</shortName>
        <shortName evidence="8">EPSPS</shortName>
    </alternativeName>
</protein>
<dbReference type="PANTHER" id="PTHR21090">
    <property type="entry name" value="AROM/DEHYDROQUINATE SYNTHASE"/>
    <property type="match status" value="1"/>
</dbReference>
<dbReference type="SUPFAM" id="SSF55205">
    <property type="entry name" value="EPT/RTPC-like"/>
    <property type="match status" value="1"/>
</dbReference>
<dbReference type="InterPro" id="IPR001986">
    <property type="entry name" value="Enolpyruvate_Tfrase_dom"/>
</dbReference>
<dbReference type="Pfam" id="PF00275">
    <property type="entry name" value="EPSP_synthase"/>
    <property type="match status" value="1"/>
</dbReference>
<feature type="binding site" evidence="8">
    <location>
        <position position="168"/>
    </location>
    <ligand>
        <name>phosphoenolpyruvate</name>
        <dbReference type="ChEBI" id="CHEBI:58702"/>
    </ligand>
</feature>
<comment type="similarity">
    <text evidence="2 8">Belongs to the EPSP synthase family.</text>
</comment>
<feature type="binding site" evidence="8">
    <location>
        <position position="93"/>
    </location>
    <ligand>
        <name>phosphoenolpyruvate</name>
        <dbReference type="ChEBI" id="CHEBI:58702"/>
    </ligand>
</feature>
<feature type="binding site" evidence="8">
    <location>
        <position position="300"/>
    </location>
    <ligand>
        <name>3-phosphoshikimate</name>
        <dbReference type="ChEBI" id="CHEBI:145989"/>
    </ligand>
</feature>
<evidence type="ECO:0000256" key="1">
    <source>
        <dbReference type="ARBA" id="ARBA00004811"/>
    </source>
</evidence>
<dbReference type="GO" id="GO:0009423">
    <property type="term" value="P:chorismate biosynthetic process"/>
    <property type="evidence" value="ECO:0007669"/>
    <property type="project" value="UniProtKB-UniRule"/>
</dbReference>
<proteinExistence type="inferred from homology"/>
<keyword evidence="6 8" id="KW-0057">Aromatic amino acid biosynthesis</keyword>
<dbReference type="InterPro" id="IPR006264">
    <property type="entry name" value="EPSP_synthase"/>
</dbReference>
<dbReference type="InterPro" id="IPR023193">
    <property type="entry name" value="EPSP_synthase_CS"/>
</dbReference>
<dbReference type="FunFam" id="3.65.10.10:FF:000006">
    <property type="entry name" value="3-phosphoshikimate 1-carboxyvinyltransferase"/>
    <property type="match status" value="1"/>
</dbReference>
<evidence type="ECO:0000256" key="3">
    <source>
        <dbReference type="ARBA" id="ARBA00022490"/>
    </source>
</evidence>
<keyword evidence="4 8" id="KW-0028">Amino-acid biosynthesis</keyword>
<evidence type="ECO:0000256" key="6">
    <source>
        <dbReference type="ARBA" id="ARBA00023141"/>
    </source>
</evidence>
<dbReference type="Proteomes" id="UP000184114">
    <property type="component" value="Unassembled WGS sequence"/>
</dbReference>
<feature type="binding site" evidence="8">
    <location>
        <position position="166"/>
    </location>
    <ligand>
        <name>3-phosphoshikimate</name>
        <dbReference type="ChEBI" id="CHEBI:145989"/>
    </ligand>
</feature>
<organism evidence="10 11">
    <name type="scientific">Tissierella praeacuta DSM 18095</name>
    <dbReference type="NCBI Taxonomy" id="1123404"/>
    <lineage>
        <taxon>Bacteria</taxon>
        <taxon>Bacillati</taxon>
        <taxon>Bacillota</taxon>
        <taxon>Tissierellia</taxon>
        <taxon>Tissierellales</taxon>
        <taxon>Tissierellaceae</taxon>
        <taxon>Tissierella</taxon>
    </lineage>
</organism>
<feature type="binding site" evidence="8">
    <location>
        <position position="19"/>
    </location>
    <ligand>
        <name>3-phosphoshikimate</name>
        <dbReference type="ChEBI" id="CHEBI:145989"/>
    </ligand>
</feature>
<feature type="active site" description="Proton acceptor" evidence="8">
    <location>
        <position position="300"/>
    </location>
</feature>
<keyword evidence="5 8" id="KW-0808">Transferase</keyword>
<comment type="subunit">
    <text evidence="8">Monomer.</text>
</comment>
<comment type="pathway">
    <text evidence="1 8">Metabolic intermediate biosynthesis; chorismate biosynthesis; chorismate from D-erythrose 4-phosphate and phosphoenolpyruvate: step 6/7.</text>
</comment>
<evidence type="ECO:0000256" key="4">
    <source>
        <dbReference type="ARBA" id="ARBA00022605"/>
    </source>
</evidence>
<dbReference type="PROSITE" id="PS00104">
    <property type="entry name" value="EPSP_SYNTHASE_1"/>
    <property type="match status" value="1"/>
</dbReference>
<feature type="binding site" evidence="8">
    <location>
        <position position="373"/>
    </location>
    <ligand>
        <name>phosphoenolpyruvate</name>
        <dbReference type="ChEBI" id="CHEBI:58702"/>
    </ligand>
</feature>
<dbReference type="UniPathway" id="UPA00053">
    <property type="reaction ID" value="UER00089"/>
</dbReference>
<evidence type="ECO:0000256" key="8">
    <source>
        <dbReference type="HAMAP-Rule" id="MF_00210"/>
    </source>
</evidence>
<evidence type="ECO:0000313" key="10">
    <source>
        <dbReference type="EMBL" id="SHE36201.1"/>
    </source>
</evidence>
<evidence type="ECO:0000256" key="5">
    <source>
        <dbReference type="ARBA" id="ARBA00022679"/>
    </source>
</evidence>
<dbReference type="InterPro" id="IPR013792">
    <property type="entry name" value="RNA3'P_cycl/enolpyr_Trfase_a/b"/>
</dbReference>
<dbReference type="EMBL" id="FQTY01000001">
    <property type="protein sequence ID" value="SHE36201.1"/>
    <property type="molecule type" value="Genomic_DNA"/>
</dbReference>
<dbReference type="STRING" id="1123404.SAMN02745784_00517"/>
<evidence type="ECO:0000256" key="7">
    <source>
        <dbReference type="ARBA" id="ARBA00044633"/>
    </source>
</evidence>